<dbReference type="AlphaFoldDB" id="S8FQM1"/>
<feature type="transmembrane region" description="Helical" evidence="5">
    <location>
        <begin position="48"/>
        <end position="67"/>
    </location>
</feature>
<evidence type="ECO:0008006" key="8">
    <source>
        <dbReference type="Google" id="ProtNLM"/>
    </source>
</evidence>
<feature type="transmembrane region" description="Helical" evidence="5">
    <location>
        <begin position="23"/>
        <end position="41"/>
    </location>
</feature>
<sequence>MYLPIEARALDAVTPYGYMPTKWVGYLMIILFGLSTLVHFVQAVRYRMWFLLITAVFAGILETAGWAGRLWSSYDVLQDPAFTMQIICTIIGPTPLIAANFVILGHVIRRLGQQYSRLSARWYTIIFVSSDVISLVVQALGGSAAAAAVNTHKNAKAGSDIMLAGIIFQTVAITLYIIFGAEFFYRVVHDKPIRGRDVVKTGYTFDSKMRLMVGSLIFSSLCFYVRTWYRCIELGDGWTGTIIRTQRYFVIMDAVMIALAMWTLNIFHPARLLGHGSDWRADKNINRPEINFRDSATITGMGSSAPEEPKNWH</sequence>
<dbReference type="FunCoup" id="S8FQM1">
    <property type="interactions" value="31"/>
</dbReference>
<dbReference type="PANTHER" id="PTHR31465">
    <property type="entry name" value="PROTEIN RTA1-RELATED"/>
    <property type="match status" value="1"/>
</dbReference>
<evidence type="ECO:0000256" key="2">
    <source>
        <dbReference type="ARBA" id="ARBA00022692"/>
    </source>
</evidence>
<dbReference type="InParanoid" id="S8FQM1"/>
<evidence type="ECO:0000256" key="5">
    <source>
        <dbReference type="SAM" id="Phobius"/>
    </source>
</evidence>
<evidence type="ECO:0000256" key="3">
    <source>
        <dbReference type="ARBA" id="ARBA00022989"/>
    </source>
</evidence>
<organism evidence="6 7">
    <name type="scientific">Fomitopsis schrenkii</name>
    <name type="common">Brown rot fungus</name>
    <dbReference type="NCBI Taxonomy" id="2126942"/>
    <lineage>
        <taxon>Eukaryota</taxon>
        <taxon>Fungi</taxon>
        <taxon>Dikarya</taxon>
        <taxon>Basidiomycota</taxon>
        <taxon>Agaricomycotina</taxon>
        <taxon>Agaricomycetes</taxon>
        <taxon>Polyporales</taxon>
        <taxon>Fomitopsis</taxon>
    </lineage>
</organism>
<evidence type="ECO:0000313" key="7">
    <source>
        <dbReference type="Proteomes" id="UP000015241"/>
    </source>
</evidence>
<dbReference type="GO" id="GO:0005886">
    <property type="term" value="C:plasma membrane"/>
    <property type="evidence" value="ECO:0007669"/>
    <property type="project" value="TreeGrafter"/>
</dbReference>
<evidence type="ECO:0000256" key="4">
    <source>
        <dbReference type="ARBA" id="ARBA00023136"/>
    </source>
</evidence>
<dbReference type="eggNOG" id="ENOG502QU4U">
    <property type="taxonomic scope" value="Eukaryota"/>
</dbReference>
<dbReference type="Proteomes" id="UP000015241">
    <property type="component" value="Unassembled WGS sequence"/>
</dbReference>
<dbReference type="EMBL" id="KE504148">
    <property type="protein sequence ID" value="EPT00595.1"/>
    <property type="molecule type" value="Genomic_DNA"/>
</dbReference>
<keyword evidence="3 5" id="KW-1133">Transmembrane helix</keyword>
<feature type="transmembrane region" description="Helical" evidence="5">
    <location>
        <begin position="161"/>
        <end position="188"/>
    </location>
</feature>
<dbReference type="STRING" id="743788.S8FQM1"/>
<feature type="transmembrane region" description="Helical" evidence="5">
    <location>
        <begin position="120"/>
        <end position="141"/>
    </location>
</feature>
<keyword evidence="4 5" id="KW-0472">Membrane</keyword>
<dbReference type="PANTHER" id="PTHR31465:SF9">
    <property type="entry name" value="SPHINGOID LONG-CHAIN BASE TRANSPORTER RSB1"/>
    <property type="match status" value="1"/>
</dbReference>
<comment type="subcellular location">
    <subcellularLocation>
        <location evidence="1">Membrane</location>
        <topology evidence="1">Multi-pass membrane protein</topology>
    </subcellularLocation>
</comment>
<dbReference type="GO" id="GO:0000324">
    <property type="term" value="C:fungal-type vacuole"/>
    <property type="evidence" value="ECO:0007669"/>
    <property type="project" value="TreeGrafter"/>
</dbReference>
<evidence type="ECO:0000313" key="6">
    <source>
        <dbReference type="EMBL" id="EPT00595.1"/>
    </source>
</evidence>
<dbReference type="OrthoDB" id="3358017at2759"/>
<evidence type="ECO:0000256" key="1">
    <source>
        <dbReference type="ARBA" id="ARBA00004141"/>
    </source>
</evidence>
<keyword evidence="2 5" id="KW-0812">Transmembrane</keyword>
<proteinExistence type="predicted"/>
<dbReference type="Pfam" id="PF04479">
    <property type="entry name" value="RTA1"/>
    <property type="match status" value="1"/>
</dbReference>
<gene>
    <name evidence="6" type="ORF">FOMPIDRAFT_1049627</name>
</gene>
<accession>S8FQM1</accession>
<feature type="transmembrane region" description="Helical" evidence="5">
    <location>
        <begin position="249"/>
        <end position="267"/>
    </location>
</feature>
<dbReference type="InterPro" id="IPR007568">
    <property type="entry name" value="RTA1"/>
</dbReference>
<reference evidence="6 7" key="1">
    <citation type="journal article" date="2012" name="Science">
        <title>The Paleozoic origin of enzymatic lignin decomposition reconstructed from 31 fungal genomes.</title>
        <authorList>
            <person name="Floudas D."/>
            <person name="Binder M."/>
            <person name="Riley R."/>
            <person name="Barry K."/>
            <person name="Blanchette R.A."/>
            <person name="Henrissat B."/>
            <person name="Martinez A.T."/>
            <person name="Otillar R."/>
            <person name="Spatafora J.W."/>
            <person name="Yadav J.S."/>
            <person name="Aerts A."/>
            <person name="Benoit I."/>
            <person name="Boyd A."/>
            <person name="Carlson A."/>
            <person name="Copeland A."/>
            <person name="Coutinho P.M."/>
            <person name="de Vries R.P."/>
            <person name="Ferreira P."/>
            <person name="Findley K."/>
            <person name="Foster B."/>
            <person name="Gaskell J."/>
            <person name="Glotzer D."/>
            <person name="Gorecki P."/>
            <person name="Heitman J."/>
            <person name="Hesse C."/>
            <person name="Hori C."/>
            <person name="Igarashi K."/>
            <person name="Jurgens J.A."/>
            <person name="Kallen N."/>
            <person name="Kersten P."/>
            <person name="Kohler A."/>
            <person name="Kuees U."/>
            <person name="Kumar T.K.A."/>
            <person name="Kuo A."/>
            <person name="LaButti K."/>
            <person name="Larrondo L.F."/>
            <person name="Lindquist E."/>
            <person name="Ling A."/>
            <person name="Lombard V."/>
            <person name="Lucas S."/>
            <person name="Lundell T."/>
            <person name="Martin R."/>
            <person name="McLaughlin D.J."/>
            <person name="Morgenstern I."/>
            <person name="Morin E."/>
            <person name="Murat C."/>
            <person name="Nagy L.G."/>
            <person name="Nolan M."/>
            <person name="Ohm R.A."/>
            <person name="Patyshakuliyeva A."/>
            <person name="Rokas A."/>
            <person name="Ruiz-Duenas F.J."/>
            <person name="Sabat G."/>
            <person name="Salamov A."/>
            <person name="Samejima M."/>
            <person name="Schmutz J."/>
            <person name="Slot J.C."/>
            <person name="St John F."/>
            <person name="Stenlid J."/>
            <person name="Sun H."/>
            <person name="Sun S."/>
            <person name="Syed K."/>
            <person name="Tsang A."/>
            <person name="Wiebenga A."/>
            <person name="Young D."/>
            <person name="Pisabarro A."/>
            <person name="Eastwood D.C."/>
            <person name="Martin F."/>
            <person name="Cullen D."/>
            <person name="Grigoriev I.V."/>
            <person name="Hibbett D.S."/>
        </authorList>
    </citation>
    <scope>NUCLEOTIDE SEQUENCE</scope>
    <source>
        <strain evidence="7">FP-58527</strain>
    </source>
</reference>
<dbReference type="HOGENOM" id="CLU_033465_6_0_1"/>
<feature type="transmembrane region" description="Helical" evidence="5">
    <location>
        <begin position="82"/>
        <end position="108"/>
    </location>
</feature>
<protein>
    <recommendedName>
        <fullName evidence="8">RTA1-domain-containing protein</fullName>
    </recommendedName>
</protein>
<name>S8FQM1_FOMSC</name>
<keyword evidence="7" id="KW-1185">Reference proteome</keyword>